<dbReference type="EMBL" id="RDRA01000023">
    <property type="protein sequence ID" value="RXG88623.1"/>
    <property type="molecule type" value="Genomic_DNA"/>
</dbReference>
<accession>A0ABY0DCS2</accession>
<name>A0ABY0DCS2_9BRAD</name>
<organism evidence="1 2">
    <name type="scientific">Bradyrhizobium zhanjiangense</name>
    <dbReference type="NCBI Taxonomy" id="1325107"/>
    <lineage>
        <taxon>Bacteria</taxon>
        <taxon>Pseudomonadati</taxon>
        <taxon>Pseudomonadota</taxon>
        <taxon>Alphaproteobacteria</taxon>
        <taxon>Hyphomicrobiales</taxon>
        <taxon>Nitrobacteraceae</taxon>
        <taxon>Bradyrhizobium</taxon>
    </lineage>
</organism>
<protein>
    <submittedName>
        <fullName evidence="1">Uncharacterized protein</fullName>
    </submittedName>
</protein>
<keyword evidence="2" id="KW-1185">Reference proteome</keyword>
<evidence type="ECO:0000313" key="1">
    <source>
        <dbReference type="EMBL" id="RXG88623.1"/>
    </source>
</evidence>
<gene>
    <name evidence="1" type="ORF">EAS62_33195</name>
</gene>
<dbReference type="Proteomes" id="UP000289946">
    <property type="component" value="Unassembled WGS sequence"/>
</dbReference>
<proteinExistence type="predicted"/>
<sequence length="103" mass="10925">MVMLPKTDTTRGIPVSVFLLLSRSAQQTGTGKSQFESVQKATAIGANREKFGFDSGEVAECTAILPAVVEETLPSGDVRAECHQLSCHAQAFTVASSTLRPVD</sequence>
<reference evidence="1 2" key="1">
    <citation type="submission" date="2018-10" db="EMBL/GenBank/DDBJ databases">
        <title>Bradyrhizobium sp. nov., isolated from effective nodules of peanut in China.</title>
        <authorList>
            <person name="Li Y."/>
        </authorList>
    </citation>
    <scope>NUCLEOTIDE SEQUENCE [LARGE SCALE GENOMIC DNA]</scope>
    <source>
        <strain evidence="1 2">CCBAU 51781</strain>
    </source>
</reference>
<comment type="caution">
    <text evidence="1">The sequence shown here is derived from an EMBL/GenBank/DDBJ whole genome shotgun (WGS) entry which is preliminary data.</text>
</comment>
<evidence type="ECO:0000313" key="2">
    <source>
        <dbReference type="Proteomes" id="UP000289946"/>
    </source>
</evidence>